<protein>
    <submittedName>
        <fullName evidence="1">Uncharacterized protein</fullName>
    </submittedName>
</protein>
<evidence type="ECO:0000313" key="1">
    <source>
        <dbReference type="EMBL" id="KAK3781402.1"/>
    </source>
</evidence>
<organism evidence="1 2">
    <name type="scientific">Elysia crispata</name>
    <name type="common">lettuce slug</name>
    <dbReference type="NCBI Taxonomy" id="231223"/>
    <lineage>
        <taxon>Eukaryota</taxon>
        <taxon>Metazoa</taxon>
        <taxon>Spiralia</taxon>
        <taxon>Lophotrochozoa</taxon>
        <taxon>Mollusca</taxon>
        <taxon>Gastropoda</taxon>
        <taxon>Heterobranchia</taxon>
        <taxon>Euthyneura</taxon>
        <taxon>Panpulmonata</taxon>
        <taxon>Sacoglossa</taxon>
        <taxon>Placobranchoidea</taxon>
        <taxon>Plakobranchidae</taxon>
        <taxon>Elysia</taxon>
    </lineage>
</organism>
<dbReference type="AlphaFoldDB" id="A0AAE1A5L1"/>
<dbReference type="EMBL" id="JAWDGP010002624">
    <property type="protein sequence ID" value="KAK3781402.1"/>
    <property type="molecule type" value="Genomic_DNA"/>
</dbReference>
<comment type="caution">
    <text evidence="1">The sequence shown here is derived from an EMBL/GenBank/DDBJ whole genome shotgun (WGS) entry which is preliminary data.</text>
</comment>
<proteinExistence type="predicted"/>
<reference evidence="1" key="1">
    <citation type="journal article" date="2023" name="G3 (Bethesda)">
        <title>A reference genome for the long-term kleptoplast-retaining sea slug Elysia crispata morphotype clarki.</title>
        <authorList>
            <person name="Eastman K.E."/>
            <person name="Pendleton A.L."/>
            <person name="Shaikh M.A."/>
            <person name="Suttiyut T."/>
            <person name="Ogas R."/>
            <person name="Tomko P."/>
            <person name="Gavelis G."/>
            <person name="Widhalm J.R."/>
            <person name="Wisecaver J.H."/>
        </authorList>
    </citation>
    <scope>NUCLEOTIDE SEQUENCE</scope>
    <source>
        <strain evidence="1">ECLA1</strain>
    </source>
</reference>
<sequence>MVDRTLGLIDIQIVASLCHFFSLPVPSTVPYNLSLGQKVLMGLNAMGLLERGDDKKDKGGKRGSAVVAAIMKLKSSNKDSDYSDDIDGAKDAPELSVLKQESSPLIYCPPCYLPGQERQILFARCLSSSLYRLALTQLKRLGHITMEDIPVCLHSRLSQSSFIPRASFSRLLHPIKLAAAILSESFNIGRPTLTINKSMRGCV</sequence>
<name>A0AAE1A5L1_9GAST</name>
<evidence type="ECO:0000313" key="2">
    <source>
        <dbReference type="Proteomes" id="UP001283361"/>
    </source>
</evidence>
<keyword evidence="2" id="KW-1185">Reference proteome</keyword>
<gene>
    <name evidence="1" type="ORF">RRG08_019028</name>
</gene>
<dbReference type="Proteomes" id="UP001283361">
    <property type="component" value="Unassembled WGS sequence"/>
</dbReference>
<accession>A0AAE1A5L1</accession>